<sequence>MPSKRKPPPKKTAPSKRAVEAYAKASSAPLRKSTRKSVQFVPFSGEVSTPKSNETKKPKIESKAAPTTKKSKASKKDLKVAKGKVTKKVALKKEAKEKKIKTPRIKNDKLQARPDIEKLEQNPIIFGKGKPGDPETLETVIRLVYRWTHQQDITNLKKLANDWKHFPTNGFELRYSPFDSRTPEVIALENGNKKLFDAIKAAKKDAEKHREKRPSFRVHSLLEKMTTGQANIHMLGHRTARIEMTRGGRQGNNALILFDDLTADSDIGKRLIDSGVGFEILAHAEELMYSKDSVIYRAVRGGHRKLAASMIEAWAKYNFNDLHINTLKLDKQPLPKFMPISTTKKALGNKKITPVHTAAINPNVEYLKAILAVEPVFNQPDTDNWYTIHYAAVCEGSGPLKYLIERGAPLSILNKNKESPLHCAARAGRLENVKVICAALQKEQLPEAVDEDAIIPKKSKQLSHFGNMLNAKTKVKYEQLEVVKFLLKQPEIIVDAAMSAGAEKLTPLILAAQKGNLSILRELIDEGHAFIDLGDKFKRTPLIHATIGGHPHIVAELSNF</sequence>
<dbReference type="SMART" id="SM00248">
    <property type="entry name" value="ANK"/>
    <property type="match status" value="6"/>
</dbReference>
<proteinExistence type="predicted"/>
<name>A0A914Q848_9BILA</name>
<dbReference type="WBParaSite" id="PDA_v2.g27703.t1">
    <property type="protein sequence ID" value="PDA_v2.g27703.t1"/>
    <property type="gene ID" value="PDA_v2.g27703"/>
</dbReference>
<keyword evidence="1" id="KW-0677">Repeat</keyword>
<dbReference type="PROSITE" id="PS50297">
    <property type="entry name" value="ANK_REP_REGION"/>
    <property type="match status" value="1"/>
</dbReference>
<dbReference type="Gene3D" id="1.25.40.20">
    <property type="entry name" value="Ankyrin repeat-containing domain"/>
    <property type="match status" value="2"/>
</dbReference>
<evidence type="ECO:0000313" key="6">
    <source>
        <dbReference type="WBParaSite" id="PDA_v2.g27703.t1"/>
    </source>
</evidence>
<evidence type="ECO:0000313" key="5">
    <source>
        <dbReference type="Proteomes" id="UP000887578"/>
    </source>
</evidence>
<dbReference type="SUPFAM" id="SSF48403">
    <property type="entry name" value="Ankyrin repeat"/>
    <property type="match status" value="1"/>
</dbReference>
<feature type="compositionally biased region" description="Basic and acidic residues" evidence="4">
    <location>
        <begin position="53"/>
        <end position="62"/>
    </location>
</feature>
<protein>
    <submittedName>
        <fullName evidence="6">Uncharacterized protein</fullName>
    </submittedName>
</protein>
<dbReference type="InterPro" id="IPR036770">
    <property type="entry name" value="Ankyrin_rpt-contain_sf"/>
</dbReference>
<feature type="region of interest" description="Disordered" evidence="4">
    <location>
        <begin position="1"/>
        <end position="77"/>
    </location>
</feature>
<dbReference type="AlphaFoldDB" id="A0A914Q848"/>
<dbReference type="Pfam" id="PF12796">
    <property type="entry name" value="Ank_2"/>
    <property type="match status" value="2"/>
</dbReference>
<evidence type="ECO:0000256" key="4">
    <source>
        <dbReference type="SAM" id="MobiDB-lite"/>
    </source>
</evidence>
<dbReference type="InterPro" id="IPR002110">
    <property type="entry name" value="Ankyrin_rpt"/>
</dbReference>
<feature type="repeat" description="ANK" evidence="3">
    <location>
        <begin position="503"/>
        <end position="527"/>
    </location>
</feature>
<dbReference type="PROSITE" id="PS50088">
    <property type="entry name" value="ANK_REPEAT"/>
    <property type="match status" value="1"/>
</dbReference>
<dbReference type="PANTHER" id="PTHR24188:SF29">
    <property type="entry name" value="GH09064P"/>
    <property type="match status" value="1"/>
</dbReference>
<organism evidence="5 6">
    <name type="scientific">Panagrolaimus davidi</name>
    <dbReference type="NCBI Taxonomy" id="227884"/>
    <lineage>
        <taxon>Eukaryota</taxon>
        <taxon>Metazoa</taxon>
        <taxon>Ecdysozoa</taxon>
        <taxon>Nematoda</taxon>
        <taxon>Chromadorea</taxon>
        <taxon>Rhabditida</taxon>
        <taxon>Tylenchina</taxon>
        <taxon>Panagrolaimomorpha</taxon>
        <taxon>Panagrolaimoidea</taxon>
        <taxon>Panagrolaimidae</taxon>
        <taxon>Panagrolaimus</taxon>
    </lineage>
</organism>
<dbReference type="PANTHER" id="PTHR24188">
    <property type="entry name" value="ANKYRIN REPEAT PROTEIN"/>
    <property type="match status" value="1"/>
</dbReference>
<evidence type="ECO:0000256" key="2">
    <source>
        <dbReference type="ARBA" id="ARBA00023043"/>
    </source>
</evidence>
<dbReference type="Proteomes" id="UP000887578">
    <property type="component" value="Unplaced"/>
</dbReference>
<accession>A0A914Q848</accession>
<keyword evidence="5" id="KW-1185">Reference proteome</keyword>
<evidence type="ECO:0000256" key="1">
    <source>
        <dbReference type="ARBA" id="ARBA00022737"/>
    </source>
</evidence>
<reference evidence="6" key="1">
    <citation type="submission" date="2022-11" db="UniProtKB">
        <authorList>
            <consortium name="WormBaseParasite"/>
        </authorList>
    </citation>
    <scope>IDENTIFICATION</scope>
</reference>
<keyword evidence="2 3" id="KW-0040">ANK repeat</keyword>
<evidence type="ECO:0000256" key="3">
    <source>
        <dbReference type="PROSITE-ProRule" id="PRU00023"/>
    </source>
</evidence>